<comment type="pathway">
    <text evidence="10">Isoprenoid biosynthesis; isopentenyl diphosphate biosynthesis via DXP pathway; isopentenyl diphosphate from 1-deoxy-D-xylulose 5-phosphate: step 3/6.</text>
</comment>
<dbReference type="Pfam" id="PF00288">
    <property type="entry name" value="GHMP_kinases_N"/>
    <property type="match status" value="1"/>
</dbReference>
<comment type="function">
    <text evidence="10">Catalyzes the phosphorylation of the position 2 hydroxy group of 4-diphosphocytidyl-2C-methyl-D-erythritol.</text>
</comment>
<dbReference type="EMBL" id="BSPD01000030">
    <property type="protein sequence ID" value="GLS25498.1"/>
    <property type="molecule type" value="Genomic_DNA"/>
</dbReference>
<evidence type="ECO:0000256" key="10">
    <source>
        <dbReference type="HAMAP-Rule" id="MF_00061"/>
    </source>
</evidence>
<dbReference type="InterPro" id="IPR014721">
    <property type="entry name" value="Ribsml_uS5_D2-typ_fold_subgr"/>
</dbReference>
<feature type="domain" description="GHMP kinase N-terminal" evidence="11">
    <location>
        <begin position="82"/>
        <end position="165"/>
    </location>
</feature>
<dbReference type="InterPro" id="IPR006204">
    <property type="entry name" value="GHMP_kinase_N_dom"/>
</dbReference>
<dbReference type="GO" id="GO:0019288">
    <property type="term" value="P:isopentenyl diphosphate biosynthetic process, methylerythritol 4-phosphate pathway"/>
    <property type="evidence" value="ECO:0007669"/>
    <property type="project" value="UniProtKB-UniRule"/>
</dbReference>
<dbReference type="RefSeq" id="WP_232592000.1">
    <property type="nucleotide sequence ID" value="NZ_BSPD01000030.1"/>
</dbReference>
<dbReference type="HAMAP" id="MF_00061">
    <property type="entry name" value="IspE"/>
    <property type="match status" value="1"/>
</dbReference>
<dbReference type="Gene3D" id="3.30.70.890">
    <property type="entry name" value="GHMP kinase, C-terminal domain"/>
    <property type="match status" value="1"/>
</dbReference>
<dbReference type="GO" id="GO:0016114">
    <property type="term" value="P:terpenoid biosynthetic process"/>
    <property type="evidence" value="ECO:0007669"/>
    <property type="project" value="UniProtKB-UniRule"/>
</dbReference>
<accession>A0AA37T535</accession>
<evidence type="ECO:0000313" key="13">
    <source>
        <dbReference type="EMBL" id="GLS25498.1"/>
    </source>
</evidence>
<evidence type="ECO:0000256" key="5">
    <source>
        <dbReference type="ARBA" id="ARBA00022741"/>
    </source>
</evidence>
<comment type="caution">
    <text evidence="13">The sequence shown here is derived from an EMBL/GenBank/DDBJ whole genome shotgun (WGS) entry which is preliminary data.</text>
</comment>
<evidence type="ECO:0000259" key="11">
    <source>
        <dbReference type="Pfam" id="PF00288"/>
    </source>
</evidence>
<evidence type="ECO:0000256" key="9">
    <source>
        <dbReference type="ARBA" id="ARBA00032554"/>
    </source>
</evidence>
<keyword evidence="8 10" id="KW-0414">Isoprene biosynthesis</keyword>
<evidence type="ECO:0000256" key="4">
    <source>
        <dbReference type="ARBA" id="ARBA00022679"/>
    </source>
</evidence>
<keyword evidence="5 10" id="KW-0547">Nucleotide-binding</keyword>
<evidence type="ECO:0000313" key="14">
    <source>
        <dbReference type="Proteomes" id="UP001156870"/>
    </source>
</evidence>
<dbReference type="PIRSF" id="PIRSF010376">
    <property type="entry name" value="IspE"/>
    <property type="match status" value="1"/>
</dbReference>
<evidence type="ECO:0000259" key="12">
    <source>
        <dbReference type="Pfam" id="PF08544"/>
    </source>
</evidence>
<feature type="active site" evidence="10">
    <location>
        <position position="20"/>
    </location>
</feature>
<dbReference type="GO" id="GO:0050515">
    <property type="term" value="F:4-(cytidine 5'-diphospho)-2-C-methyl-D-erythritol kinase activity"/>
    <property type="evidence" value="ECO:0007669"/>
    <property type="project" value="UniProtKB-UniRule"/>
</dbReference>
<organism evidence="13 14">
    <name type="scientific">Marinibactrum halimedae</name>
    <dbReference type="NCBI Taxonomy" id="1444977"/>
    <lineage>
        <taxon>Bacteria</taxon>
        <taxon>Pseudomonadati</taxon>
        <taxon>Pseudomonadota</taxon>
        <taxon>Gammaproteobacteria</taxon>
        <taxon>Cellvibrionales</taxon>
        <taxon>Cellvibrionaceae</taxon>
        <taxon>Marinibactrum</taxon>
    </lineage>
</organism>
<dbReference type="Proteomes" id="UP001156870">
    <property type="component" value="Unassembled WGS sequence"/>
</dbReference>
<evidence type="ECO:0000256" key="2">
    <source>
        <dbReference type="ARBA" id="ARBA00012052"/>
    </source>
</evidence>
<dbReference type="AlphaFoldDB" id="A0AA37T535"/>
<dbReference type="PANTHER" id="PTHR43527:SF2">
    <property type="entry name" value="4-DIPHOSPHOCYTIDYL-2-C-METHYL-D-ERYTHRITOL KINASE, CHLOROPLASTIC"/>
    <property type="match status" value="1"/>
</dbReference>
<dbReference type="InterPro" id="IPR036554">
    <property type="entry name" value="GHMP_kinase_C_sf"/>
</dbReference>
<proteinExistence type="inferred from homology"/>
<feature type="active site" evidence="10">
    <location>
        <position position="158"/>
    </location>
</feature>
<reference evidence="13 14" key="1">
    <citation type="journal article" date="2014" name="Int. J. Syst. Evol. Microbiol.">
        <title>Complete genome sequence of Corynebacterium casei LMG S-19264T (=DSM 44701T), isolated from a smear-ripened cheese.</title>
        <authorList>
            <consortium name="US DOE Joint Genome Institute (JGI-PGF)"/>
            <person name="Walter F."/>
            <person name="Albersmeier A."/>
            <person name="Kalinowski J."/>
            <person name="Ruckert C."/>
        </authorList>
    </citation>
    <scope>NUCLEOTIDE SEQUENCE [LARGE SCALE GENOMIC DNA]</scope>
    <source>
        <strain evidence="13 14">NBRC 110095</strain>
    </source>
</reference>
<evidence type="ECO:0000256" key="8">
    <source>
        <dbReference type="ARBA" id="ARBA00023229"/>
    </source>
</evidence>
<dbReference type="Pfam" id="PF08544">
    <property type="entry name" value="GHMP_kinases_C"/>
    <property type="match status" value="1"/>
</dbReference>
<dbReference type="SUPFAM" id="SSF54211">
    <property type="entry name" value="Ribosomal protein S5 domain 2-like"/>
    <property type="match status" value="1"/>
</dbReference>
<comment type="catalytic activity">
    <reaction evidence="10">
        <text>4-CDP-2-C-methyl-D-erythritol + ATP = 4-CDP-2-C-methyl-D-erythritol 2-phosphate + ADP + H(+)</text>
        <dbReference type="Rhea" id="RHEA:18437"/>
        <dbReference type="ChEBI" id="CHEBI:15378"/>
        <dbReference type="ChEBI" id="CHEBI:30616"/>
        <dbReference type="ChEBI" id="CHEBI:57823"/>
        <dbReference type="ChEBI" id="CHEBI:57919"/>
        <dbReference type="ChEBI" id="CHEBI:456216"/>
        <dbReference type="EC" id="2.7.1.148"/>
    </reaction>
</comment>
<evidence type="ECO:0000256" key="7">
    <source>
        <dbReference type="ARBA" id="ARBA00022840"/>
    </source>
</evidence>
<dbReference type="InterPro" id="IPR013750">
    <property type="entry name" value="GHMP_kinase_C_dom"/>
</dbReference>
<dbReference type="NCBIfam" id="TIGR00154">
    <property type="entry name" value="ispE"/>
    <property type="match status" value="1"/>
</dbReference>
<keyword evidence="6 10" id="KW-0418">Kinase</keyword>
<keyword evidence="7 10" id="KW-0067">ATP-binding</keyword>
<feature type="binding site" evidence="10">
    <location>
        <begin position="116"/>
        <end position="126"/>
    </location>
    <ligand>
        <name>ATP</name>
        <dbReference type="ChEBI" id="CHEBI:30616"/>
    </ligand>
</feature>
<dbReference type="Gene3D" id="3.30.230.10">
    <property type="match status" value="1"/>
</dbReference>
<dbReference type="PANTHER" id="PTHR43527">
    <property type="entry name" value="4-DIPHOSPHOCYTIDYL-2-C-METHYL-D-ERYTHRITOL KINASE, CHLOROPLASTIC"/>
    <property type="match status" value="1"/>
</dbReference>
<dbReference type="SUPFAM" id="SSF55060">
    <property type="entry name" value="GHMP Kinase, C-terminal domain"/>
    <property type="match status" value="1"/>
</dbReference>
<protein>
    <recommendedName>
        <fullName evidence="3 10">4-diphosphocytidyl-2-C-methyl-D-erythritol kinase</fullName>
        <shortName evidence="10">CMK</shortName>
        <ecNumber evidence="2 10">2.7.1.148</ecNumber>
    </recommendedName>
    <alternativeName>
        <fullName evidence="9 10">4-(cytidine-5'-diphospho)-2-C-methyl-D-erythritol kinase</fullName>
    </alternativeName>
</protein>
<keyword evidence="4 10" id="KW-0808">Transferase</keyword>
<dbReference type="InterPro" id="IPR020568">
    <property type="entry name" value="Ribosomal_Su5_D2-typ_SF"/>
</dbReference>
<comment type="similarity">
    <text evidence="1 10">Belongs to the GHMP kinase family. IspE subfamily.</text>
</comment>
<evidence type="ECO:0000256" key="1">
    <source>
        <dbReference type="ARBA" id="ARBA00009684"/>
    </source>
</evidence>
<evidence type="ECO:0000256" key="6">
    <source>
        <dbReference type="ARBA" id="ARBA00022777"/>
    </source>
</evidence>
<evidence type="ECO:0000256" key="3">
    <source>
        <dbReference type="ARBA" id="ARBA00017473"/>
    </source>
</evidence>
<dbReference type="InterPro" id="IPR004424">
    <property type="entry name" value="IspE"/>
</dbReference>
<gene>
    <name evidence="10 13" type="primary">ispE</name>
    <name evidence="13" type="ORF">GCM10007877_12120</name>
</gene>
<dbReference type="GO" id="GO:0005524">
    <property type="term" value="F:ATP binding"/>
    <property type="evidence" value="ECO:0007669"/>
    <property type="project" value="UniProtKB-UniRule"/>
</dbReference>
<sequence length="307" mass="33540">MEIARVTMIPPVFTLPAPAKLNLFLHITGRRDDGYHNLQTLFQLLNIGDELDFYTTANPEAKVYENGLSLSCSNPALESKDNLVFRAAQHLQNQIQKNGSNTQSISAHIHLKKKLPFGGGIGGGSSDAATTLLGLNHLWDAKQSEGELANIGQQLGADIPVFIRGKTAFAEGIGEKLTPVTLEEKWYVVIAPNCHVSTPQIFSHKDLTRDTPVIKVAASLERDTKNDCETLVKTLYPDVNEALKWLSKFGQSRMTGTGSCVFLPCVSEEKAVEVLSMKPSKFNGFIAKGVNQSPLHEQLLSHYATGV</sequence>
<keyword evidence="14" id="KW-1185">Reference proteome</keyword>
<feature type="domain" description="GHMP kinase C-terminal" evidence="12">
    <location>
        <begin position="226"/>
        <end position="276"/>
    </location>
</feature>
<dbReference type="EC" id="2.7.1.148" evidence="2 10"/>
<name>A0AA37T535_9GAMM</name>